<dbReference type="InterPro" id="IPR018946">
    <property type="entry name" value="PhoD-like_MPP"/>
</dbReference>
<dbReference type="Pfam" id="PF16655">
    <property type="entry name" value="PhoD_N"/>
    <property type="match status" value="1"/>
</dbReference>
<name>Q2SCT0_HAHCH</name>
<accession>Q2SCT0</accession>
<dbReference type="InterPro" id="IPR052900">
    <property type="entry name" value="Phospholipid_Metab_Enz"/>
</dbReference>
<dbReference type="SUPFAM" id="SSF56300">
    <property type="entry name" value="Metallo-dependent phosphatases"/>
    <property type="match status" value="1"/>
</dbReference>
<dbReference type="HOGENOM" id="CLU_015982_2_0_6"/>
<evidence type="ECO:0000313" key="4">
    <source>
        <dbReference type="Proteomes" id="UP000000238"/>
    </source>
</evidence>
<gene>
    <name evidence="3" type="ordered locus">HCH_04851</name>
</gene>
<dbReference type="eggNOG" id="COG3540">
    <property type="taxonomic scope" value="Bacteria"/>
</dbReference>
<sequence>MPDYNRRQFLSLMAAGTATPFLLTFSADKALAGLSRAAYPDKAPLPLNRTDPSAVFDLSVASGDPTASGVMLWTHIRSEQYDPGESLTFQVAADPGFTLLALEGKVRGEQFGADRDHTVRIDLDGQLEANSYYYYRFQYRGVFSRTGRCRTAAAVGQAVDSVKLALLTCQDYTNGYYGALNYVADDNSIDYVVHLGDFIYESVGDPRFQDLPFEDRKIELPSGFPVAMNLEDYRFLHRTYRSDPFLQKAMENHTWVIATDDHETCNDCYWDYEQDTLGCPDHPYSTDPQFGDNADLKRQLKLDSQRAWAEYIPARIDINEGRAHPHLYTRIYRQFRFGDLVNLNMLDTRTYRTPHPCGEEAFLGRYVPFGCGNLNNPDQSMMGQTQREWLINSMAASTARWNMLGNQTYMGRLGIDLGEKAKLPFNVDAWDGYDAERLWLMNEVQSNSINNFVVATGDLHTYMASQVKKNYADLNPFNFSNQVGVEFMTPSLTSAGLFDVLLAQAPDDEVRDFLLNATSEGAVRLTNPHIRMFNSKDHGYSTIEYTDDYCEWIAYKVNKNLNSGEQERKALARYRKYEAWPWMTQKSVQGY</sequence>
<evidence type="ECO:0000259" key="2">
    <source>
        <dbReference type="Pfam" id="PF16655"/>
    </source>
</evidence>
<organism evidence="3 4">
    <name type="scientific">Hahella chejuensis (strain KCTC 2396)</name>
    <dbReference type="NCBI Taxonomy" id="349521"/>
    <lineage>
        <taxon>Bacteria</taxon>
        <taxon>Pseudomonadati</taxon>
        <taxon>Pseudomonadota</taxon>
        <taxon>Gammaproteobacteria</taxon>
        <taxon>Oceanospirillales</taxon>
        <taxon>Hahellaceae</taxon>
        <taxon>Hahella</taxon>
    </lineage>
</organism>
<dbReference type="STRING" id="349521.HCH_04851"/>
<dbReference type="CDD" id="cd07389">
    <property type="entry name" value="MPP_PhoD"/>
    <property type="match status" value="1"/>
</dbReference>
<evidence type="ECO:0000259" key="1">
    <source>
        <dbReference type="Pfam" id="PF09423"/>
    </source>
</evidence>
<proteinExistence type="predicted"/>
<keyword evidence="4" id="KW-1185">Reference proteome</keyword>
<dbReference type="InterPro" id="IPR029052">
    <property type="entry name" value="Metallo-depent_PP-like"/>
</dbReference>
<dbReference type="Pfam" id="PF09423">
    <property type="entry name" value="PhoD"/>
    <property type="match status" value="1"/>
</dbReference>
<dbReference type="Gene3D" id="2.60.40.380">
    <property type="entry name" value="Purple acid phosphatase-like, N-terminal"/>
    <property type="match status" value="1"/>
</dbReference>
<dbReference type="PROSITE" id="PS51318">
    <property type="entry name" value="TAT"/>
    <property type="match status" value="1"/>
</dbReference>
<evidence type="ECO:0000313" key="3">
    <source>
        <dbReference type="EMBL" id="ABC31544.1"/>
    </source>
</evidence>
<reference evidence="3 4" key="1">
    <citation type="journal article" date="2005" name="Nucleic Acids Res.">
        <title>Genomic blueprint of Hahella chejuensis, a marine microbe producing an algicidal agent.</title>
        <authorList>
            <person name="Jeong H."/>
            <person name="Yim J.H."/>
            <person name="Lee C."/>
            <person name="Choi S.-H."/>
            <person name="Park Y.K."/>
            <person name="Yoon S.H."/>
            <person name="Hur C.-G."/>
            <person name="Kang H.-Y."/>
            <person name="Kim D."/>
            <person name="Lee H.H."/>
            <person name="Park K.H."/>
            <person name="Park S.-H."/>
            <person name="Park H.-S."/>
            <person name="Lee H.K."/>
            <person name="Oh T.K."/>
            <person name="Kim J.F."/>
        </authorList>
    </citation>
    <scope>NUCLEOTIDE SEQUENCE [LARGE SCALE GENOMIC DNA]</scope>
    <source>
        <strain evidence="3 4">KCTC 2396</strain>
    </source>
</reference>
<dbReference type="EMBL" id="CP000155">
    <property type="protein sequence ID" value="ABC31544.1"/>
    <property type="molecule type" value="Genomic_DNA"/>
</dbReference>
<dbReference type="InterPro" id="IPR006311">
    <property type="entry name" value="TAT_signal"/>
</dbReference>
<feature type="domain" description="Phospholipase D N-terminal" evidence="2">
    <location>
        <begin position="59"/>
        <end position="151"/>
    </location>
</feature>
<feature type="domain" description="PhoD-like phosphatase metallophosphatase" evidence="1">
    <location>
        <begin position="164"/>
        <end position="549"/>
    </location>
</feature>
<dbReference type="PANTHER" id="PTHR43606">
    <property type="entry name" value="PHOSPHATASE, PUTATIVE (AFU_ORTHOLOGUE AFUA_6G08710)-RELATED"/>
    <property type="match status" value="1"/>
</dbReference>
<dbReference type="AlphaFoldDB" id="Q2SCT0"/>
<dbReference type="InterPro" id="IPR038607">
    <property type="entry name" value="PhoD-like_sf"/>
</dbReference>
<dbReference type="RefSeq" id="WP_011398609.1">
    <property type="nucleotide sequence ID" value="NC_007645.1"/>
</dbReference>
<dbReference type="OrthoDB" id="327733at2"/>
<protein>
    <submittedName>
        <fullName evidence="3">Phosphodiesterase/alkaline phosphatase D</fullName>
    </submittedName>
</protein>
<dbReference type="InterPro" id="IPR032093">
    <property type="entry name" value="PhoD_N"/>
</dbReference>
<dbReference type="Proteomes" id="UP000000238">
    <property type="component" value="Chromosome"/>
</dbReference>
<dbReference type="Gene3D" id="3.60.21.70">
    <property type="entry name" value="PhoD-like phosphatase"/>
    <property type="match status" value="1"/>
</dbReference>
<dbReference type="PANTHER" id="PTHR43606:SF2">
    <property type="entry name" value="ALKALINE PHOSPHATASE FAMILY PROTEIN (AFU_ORTHOLOGUE AFUA_5G03860)"/>
    <property type="match status" value="1"/>
</dbReference>
<dbReference type="KEGG" id="hch:HCH_04851"/>